<feature type="signal peptide" evidence="1">
    <location>
        <begin position="1"/>
        <end position="22"/>
    </location>
</feature>
<dbReference type="PANTHER" id="PTHR43308">
    <property type="entry name" value="OUTER MEMBRANE PROTEIN ALPHA-RELATED"/>
    <property type="match status" value="1"/>
</dbReference>
<dbReference type="InterPro" id="IPR051465">
    <property type="entry name" value="Cell_Envelope_Struct_Comp"/>
</dbReference>
<evidence type="ECO:0000259" key="2">
    <source>
        <dbReference type="PROSITE" id="PS51272"/>
    </source>
</evidence>
<gene>
    <name evidence="3" type="ORF">KL86SPO_70159</name>
</gene>
<protein>
    <submittedName>
        <fullName evidence="3">S-layer domain-containing protein</fullName>
    </submittedName>
</protein>
<feature type="chain" id="PRO_5039187152" evidence="1">
    <location>
        <begin position="23"/>
        <end position="475"/>
    </location>
</feature>
<dbReference type="PROSITE" id="PS51272">
    <property type="entry name" value="SLH"/>
    <property type="match status" value="1"/>
</dbReference>
<dbReference type="PANTHER" id="PTHR43308:SF1">
    <property type="entry name" value="OUTER MEMBRANE PROTEIN ALPHA"/>
    <property type="match status" value="1"/>
</dbReference>
<dbReference type="InterPro" id="IPR001119">
    <property type="entry name" value="SLH_dom"/>
</dbReference>
<accession>A0A212M0K7</accession>
<evidence type="ECO:0000256" key="1">
    <source>
        <dbReference type="SAM" id="SignalP"/>
    </source>
</evidence>
<feature type="domain" description="SLH" evidence="2">
    <location>
        <begin position="35"/>
        <end position="98"/>
    </location>
</feature>
<dbReference type="AlphaFoldDB" id="A0A212M0K7"/>
<dbReference type="SUPFAM" id="SSF56935">
    <property type="entry name" value="Porins"/>
    <property type="match status" value="1"/>
</dbReference>
<dbReference type="Pfam" id="PF00395">
    <property type="entry name" value="SLH"/>
    <property type="match status" value="1"/>
</dbReference>
<proteinExistence type="predicted"/>
<dbReference type="RefSeq" id="WP_288185766.1">
    <property type="nucleotide sequence ID" value="NZ_LT608335.1"/>
</dbReference>
<dbReference type="EMBL" id="FMJE01000007">
    <property type="protein sequence ID" value="SCM83301.1"/>
    <property type="molecule type" value="Genomic_DNA"/>
</dbReference>
<keyword evidence="1" id="KW-0732">Signal</keyword>
<organism evidence="3">
    <name type="scientific">uncultured Sporomusa sp</name>
    <dbReference type="NCBI Taxonomy" id="307249"/>
    <lineage>
        <taxon>Bacteria</taxon>
        <taxon>Bacillati</taxon>
        <taxon>Bacillota</taxon>
        <taxon>Negativicutes</taxon>
        <taxon>Selenomonadales</taxon>
        <taxon>Sporomusaceae</taxon>
        <taxon>Sporomusa</taxon>
        <taxon>environmental samples</taxon>
    </lineage>
</organism>
<sequence>MKKTAQKWLAILPLALMGITMAGTPVLPLPAYAASEKSFSDVPAGHWAYDAVAKLAQAGIVDGYGDNSFKGDKTISRYEFAFITAKAMEKFDTAGESNKELIDQLSSEFAAELNRLGARVTKVEAKTNTWVGGETRMRIVQNDSNRGGKKLGGADHFDFRQRFKFWGNVNDNISWAGRISTSTSNKFGDAESATGSDVNLDLMTVSAKDTFGLDNIRIGRSALDFYTNGIFGKAGNVDGVYLNKKWGDVSFRGWTGNIKSSATNDANQLTTGEVDFKLADNLNLKAGYFAADVKGTSTAAGTGTINTNTGRFDNSQGWTAGMKYKFGKYTLLGDYVSTTLDGATNLPKHPKGWAVQVSNSQGPAVLYPAVNLVNPAKVGTDAWMVSYRNIDAGTIPSGAGAFDVTAVADPTQPYSVFTHGTDNEKVLFLAYQNVIAKNVLVSLEYQDFKIKNRGLTNLPSDRLDKTYMMKLEFFY</sequence>
<evidence type="ECO:0000313" key="3">
    <source>
        <dbReference type="EMBL" id="SCM83301.1"/>
    </source>
</evidence>
<name>A0A212M0K7_9FIRM</name>
<reference evidence="3" key="1">
    <citation type="submission" date="2016-08" db="EMBL/GenBank/DDBJ databases">
        <authorList>
            <person name="Seilhamer J.J."/>
        </authorList>
    </citation>
    <scope>NUCLEOTIDE SEQUENCE</scope>
    <source>
        <strain evidence="3">86</strain>
    </source>
</reference>